<dbReference type="GO" id="GO:0016853">
    <property type="term" value="F:isomerase activity"/>
    <property type="evidence" value="ECO:0007669"/>
    <property type="project" value="UniProtKB-KW"/>
</dbReference>
<gene>
    <name evidence="1" type="ORF">ATX59_00685</name>
</gene>
<sequence>MAIFLNTLIFADRIKNGEKQIDLLDEIKQAGADGVEVRYEYFKDFDAEAPLIKERAKKLNLQISLSIPDELFEDNGGLNKQLPEYYRQNLLLGSKRAKFNTGNFSAFNGNLKEDFSNIPNGLQLDVENDQTELSGHIENILPFLKSVQQAGLNIAFVYDLGNWAYTKGDAIENAKKLAPYTEYIHFKNVKGTGDKLITTEDLDDGCFDWKKIADILPKNVDSAIEFPIDSDEKIASQVKLLKGKLVK</sequence>
<dbReference type="Proteomes" id="UP000181728">
    <property type="component" value="Unassembled WGS sequence"/>
</dbReference>
<evidence type="ECO:0000313" key="1">
    <source>
        <dbReference type="EMBL" id="OIM22102.1"/>
    </source>
</evidence>
<dbReference type="EMBL" id="MLOK01000010">
    <property type="protein sequence ID" value="OIM22102.1"/>
    <property type="molecule type" value="Genomic_DNA"/>
</dbReference>
<organism evidence="1 2">
    <name type="scientific">Oenococcus oeni</name>
    <name type="common">Leuconostoc oenos</name>
    <dbReference type="NCBI Taxonomy" id="1247"/>
    <lineage>
        <taxon>Bacteria</taxon>
        <taxon>Bacillati</taxon>
        <taxon>Bacillota</taxon>
        <taxon>Bacilli</taxon>
        <taxon>Lactobacillales</taxon>
        <taxon>Lactobacillaceae</taxon>
        <taxon>Oenococcus</taxon>
    </lineage>
</organism>
<dbReference type="RefSeq" id="WP_071448817.1">
    <property type="nucleotide sequence ID" value="NZ_MLOK01000010.1"/>
</dbReference>
<protein>
    <submittedName>
        <fullName evidence="1">Sugar phosphate isomerase</fullName>
    </submittedName>
</protein>
<comment type="caution">
    <text evidence="1">The sequence shown here is derived from an EMBL/GenBank/DDBJ whole genome shotgun (WGS) entry which is preliminary data.</text>
</comment>
<dbReference type="SUPFAM" id="SSF51658">
    <property type="entry name" value="Xylose isomerase-like"/>
    <property type="match status" value="1"/>
</dbReference>
<dbReference type="Gene3D" id="3.20.20.150">
    <property type="entry name" value="Divalent-metal-dependent TIM barrel enzymes"/>
    <property type="match status" value="1"/>
</dbReference>
<dbReference type="AlphaFoldDB" id="A0A6N4A982"/>
<evidence type="ECO:0000313" key="2">
    <source>
        <dbReference type="Proteomes" id="UP000181728"/>
    </source>
</evidence>
<keyword evidence="1" id="KW-0413">Isomerase</keyword>
<name>A0A6N4A982_OENOE</name>
<proteinExistence type="predicted"/>
<reference evidence="1 2" key="1">
    <citation type="journal article" date="2016" name="BMC Genomics">
        <title>Consensus pan-genome assembly of the specialised wine bacterium Oenococcus oeni.</title>
        <authorList>
            <person name="Sternes P.R."/>
            <person name="Borneman A.R."/>
        </authorList>
    </citation>
    <scope>NUCLEOTIDE SEQUENCE [LARGE SCALE GENOMIC DNA]</scope>
    <source>
        <strain evidence="1 2">AWRIB661</strain>
    </source>
</reference>
<dbReference type="InterPro" id="IPR036237">
    <property type="entry name" value="Xyl_isomerase-like_sf"/>
</dbReference>
<accession>A0A6N4A982</accession>